<evidence type="ECO:0000313" key="2">
    <source>
        <dbReference type="EMBL" id="KAF7551422.1"/>
    </source>
</evidence>
<dbReference type="Proteomes" id="UP000722485">
    <property type="component" value="Unassembled WGS sequence"/>
</dbReference>
<name>A0A9P5HHX5_9HYPO</name>
<dbReference type="EMBL" id="JAANBB010000078">
    <property type="protein sequence ID" value="KAF7551422.1"/>
    <property type="molecule type" value="Genomic_DNA"/>
</dbReference>
<evidence type="ECO:0000256" key="1">
    <source>
        <dbReference type="SAM" id="Phobius"/>
    </source>
</evidence>
<sequence length="452" mass="49566">MYASWFAYSITKPYPFRWFTPVTIVGCIFLIVIFSLINLGSSGFYLKTIYTDDPNGTLTTGSHWYMKAPFNWEDDLAVKCQPKILSVGDRFFTSTLGLQYEVKSITRASDNAKRSTSLPSVPYLNNTLEDCFLVDSALTLQKADTAARATWWLSYITSSVAATASCTVMSEQGPVNLTLGLQYGGETDHVYDYVIEDNYTTHASTWWGTRLTNAYLAGVLATMSQIDYSNTSYLAHGVITYTRNQTQKNIRSSGFFDVSSWFISSDGYINNSDDLLSEAIMEGLHHARLLHSLISVDLGSCKSSNILLDKKGLQYAISAPDDDNRQSGGLLYGAAPSMGAPERFTSIPAPGGISNTNLTLLNETFSEFTPIMGDLQCSNSTIVAQYLCSVPKKKSTGTMLLAIVLANLVFLQAAWKLLNLVAGGMLPTSDPQVNICQGCSGTLYENIHIESH</sequence>
<evidence type="ECO:0000313" key="3">
    <source>
        <dbReference type="Proteomes" id="UP000722485"/>
    </source>
</evidence>
<keyword evidence="1" id="KW-0472">Membrane</keyword>
<accession>A0A9P5HHX5</accession>
<gene>
    <name evidence="2" type="ORF">G7Z17_g5033</name>
</gene>
<comment type="caution">
    <text evidence="2">The sequence shown here is derived from an EMBL/GenBank/DDBJ whole genome shotgun (WGS) entry which is preliminary data.</text>
</comment>
<keyword evidence="1" id="KW-1133">Transmembrane helix</keyword>
<keyword evidence="1" id="KW-0812">Transmembrane</keyword>
<keyword evidence="3" id="KW-1185">Reference proteome</keyword>
<dbReference type="OrthoDB" id="3220769at2759"/>
<dbReference type="AlphaFoldDB" id="A0A9P5HHX5"/>
<protein>
    <submittedName>
        <fullName evidence="2">Uncharacterized protein</fullName>
    </submittedName>
</protein>
<proteinExistence type="predicted"/>
<organism evidence="2 3">
    <name type="scientific">Cylindrodendrum hubeiense</name>
    <dbReference type="NCBI Taxonomy" id="595255"/>
    <lineage>
        <taxon>Eukaryota</taxon>
        <taxon>Fungi</taxon>
        <taxon>Dikarya</taxon>
        <taxon>Ascomycota</taxon>
        <taxon>Pezizomycotina</taxon>
        <taxon>Sordariomycetes</taxon>
        <taxon>Hypocreomycetidae</taxon>
        <taxon>Hypocreales</taxon>
        <taxon>Nectriaceae</taxon>
        <taxon>Cylindrodendrum</taxon>
    </lineage>
</organism>
<feature type="transmembrane region" description="Helical" evidence="1">
    <location>
        <begin position="18"/>
        <end position="39"/>
    </location>
</feature>
<feature type="transmembrane region" description="Helical" evidence="1">
    <location>
        <begin position="399"/>
        <end position="418"/>
    </location>
</feature>
<reference evidence="2" key="1">
    <citation type="submission" date="2020-03" db="EMBL/GenBank/DDBJ databases">
        <title>Draft Genome Sequence of Cylindrodendrum hubeiense.</title>
        <authorList>
            <person name="Buettner E."/>
            <person name="Kellner H."/>
        </authorList>
    </citation>
    <scope>NUCLEOTIDE SEQUENCE</scope>
    <source>
        <strain evidence="2">IHI 201604</strain>
    </source>
</reference>